<dbReference type="Pfam" id="PF10110">
    <property type="entry name" value="GPDPase_memb"/>
    <property type="match status" value="1"/>
</dbReference>
<keyword evidence="1" id="KW-1133">Transmembrane helix</keyword>
<feature type="transmembrane region" description="Helical" evidence="1">
    <location>
        <begin position="71"/>
        <end position="102"/>
    </location>
</feature>
<sequence length="604" mass="69528">MLKYGKADYMLTLLKNSWSDFKESYLQYILFEFIYSLFASILFAPFLSYIFNRMLTVIDDGSLLNSEVFSLGLSISGIMGTLFVSFFAVAFLFVEFGVLIILAEKSYFNEPVYISEAFLTAVKKLPRLLGFGFIPLVFLLLLFIPFIDASTLPPLFDVNITIFLTDLLYESLIAKVVYFSLFLGMGYLFVRWIFALHYIFIENKTIWHALRSSWNCTKKNKIRVVWYVLFVNILIFLAGFVLMNAVSELTTIIDSKVIGDFIGNYLITFASYFTMLMSLVFIPVNLLVLTRLFYEFQERKGVQIKDPLKLGRSSYLLQVEKKVGRFLSRRKSFFISATVVVLSLLFAINYVVNDSLVYLKWDVEIASHRGDLKHAPENSMSSIRSAIRKGVDAVEVDVAMTKDGVIVLSHDLDLKRVAGVSDKISNLTYGEIKQIDIGRLYGEEFIGERIPTLDEVLKVMQENDTKLIIDLKSAEPGRGFAEKIVELVEKNDSDHLAYVQSFSYELLQDIRKRNETIKIGQILFLSAGNLSKLDVDFYTIRESMLTERFIERAKKQNREVWVWTVNIKRNMKEVLKYDIDGIITDYPERAQRVLEIGLEGQRRN</sequence>
<dbReference type="Proteomes" id="UP000621631">
    <property type="component" value="Unassembled WGS sequence"/>
</dbReference>
<dbReference type="CDD" id="cd08579">
    <property type="entry name" value="GDPD_memb_like"/>
    <property type="match status" value="1"/>
</dbReference>
<feature type="transmembrane region" description="Helical" evidence="1">
    <location>
        <begin position="128"/>
        <end position="147"/>
    </location>
</feature>
<proteinExistence type="predicted"/>
<dbReference type="Pfam" id="PF03009">
    <property type="entry name" value="GDPD"/>
    <property type="match status" value="1"/>
</dbReference>
<accession>A0ABR7VKP8</accession>
<dbReference type="SUPFAM" id="SSF51695">
    <property type="entry name" value="PLC-like phosphodiesterases"/>
    <property type="match status" value="1"/>
</dbReference>
<feature type="transmembrane region" description="Helical" evidence="1">
    <location>
        <begin position="222"/>
        <end position="245"/>
    </location>
</feature>
<evidence type="ECO:0000313" key="3">
    <source>
        <dbReference type="EMBL" id="MBD1221841.1"/>
    </source>
</evidence>
<organism evidence="3 4">
    <name type="scientific">Virgibacillus halodenitrificans</name>
    <name type="common">Bacillus halodenitrificans</name>
    <dbReference type="NCBI Taxonomy" id="1482"/>
    <lineage>
        <taxon>Bacteria</taxon>
        <taxon>Bacillati</taxon>
        <taxon>Bacillota</taxon>
        <taxon>Bacilli</taxon>
        <taxon>Bacillales</taxon>
        <taxon>Bacillaceae</taxon>
        <taxon>Virgibacillus</taxon>
    </lineage>
</organism>
<keyword evidence="1" id="KW-0472">Membrane</keyword>
<evidence type="ECO:0000313" key="4">
    <source>
        <dbReference type="Proteomes" id="UP000621631"/>
    </source>
</evidence>
<name>A0ABR7VKP8_VIRHA</name>
<feature type="transmembrane region" description="Helical" evidence="1">
    <location>
        <begin position="265"/>
        <end position="289"/>
    </location>
</feature>
<keyword evidence="1" id="KW-0812">Transmembrane</keyword>
<gene>
    <name evidence="3" type="ORF">IC602_04415</name>
</gene>
<evidence type="ECO:0000256" key="1">
    <source>
        <dbReference type="SAM" id="Phobius"/>
    </source>
</evidence>
<feature type="domain" description="GP-PDE" evidence="2">
    <location>
        <begin position="363"/>
        <end position="594"/>
    </location>
</feature>
<keyword evidence="4" id="KW-1185">Reference proteome</keyword>
<evidence type="ECO:0000259" key="2">
    <source>
        <dbReference type="PROSITE" id="PS51704"/>
    </source>
</evidence>
<dbReference type="PROSITE" id="PS51704">
    <property type="entry name" value="GP_PDE"/>
    <property type="match status" value="1"/>
</dbReference>
<dbReference type="InterPro" id="IPR030395">
    <property type="entry name" value="GP_PDE_dom"/>
</dbReference>
<dbReference type="PANTHER" id="PTHR46211">
    <property type="entry name" value="GLYCEROPHOSPHORYL DIESTER PHOSPHODIESTERASE"/>
    <property type="match status" value="1"/>
</dbReference>
<dbReference type="InterPro" id="IPR017946">
    <property type="entry name" value="PLC-like_Pdiesterase_TIM-brl"/>
</dbReference>
<feature type="transmembrane region" description="Helical" evidence="1">
    <location>
        <begin position="176"/>
        <end position="201"/>
    </location>
</feature>
<reference evidence="3 4" key="1">
    <citation type="submission" date="2020-09" db="EMBL/GenBank/DDBJ databases">
        <title>Draft Genome Sequences of Oil-Oxidizing Bacteria Halomonas titanicae, Marinobacter lutaoensis, and Virgibacillus halodenitrificans Isolated from Highly Saline Environments.</title>
        <authorList>
            <person name="Grouzdev D.S."/>
            <person name="Sokolova D.S."/>
            <person name="Semenova E.M."/>
            <person name="Borzenkov I.A."/>
            <person name="Bidzhieva S.K."/>
            <person name="Poltaraus A.B."/>
            <person name="Nazina T.N."/>
        </authorList>
    </citation>
    <scope>NUCLEOTIDE SEQUENCE [LARGE SCALE GENOMIC DNA]</scope>
    <source>
        <strain evidence="3 4">VKM B-3472D</strain>
    </source>
</reference>
<dbReference type="PANTHER" id="PTHR46211:SF8">
    <property type="entry name" value="PHOSPHODIESTERASE"/>
    <property type="match status" value="1"/>
</dbReference>
<dbReference type="InterPro" id="IPR018476">
    <property type="entry name" value="GlyceroP-diester-Pdiesterase_M"/>
</dbReference>
<dbReference type="Gene3D" id="3.20.20.190">
    <property type="entry name" value="Phosphatidylinositol (PI) phosphodiesterase"/>
    <property type="match status" value="1"/>
</dbReference>
<feature type="transmembrane region" description="Helical" evidence="1">
    <location>
        <begin position="332"/>
        <end position="352"/>
    </location>
</feature>
<protein>
    <submittedName>
        <fullName evidence="3">Glycerophosphodiester phosphodiesterase</fullName>
    </submittedName>
</protein>
<comment type="caution">
    <text evidence="3">The sequence shown here is derived from an EMBL/GenBank/DDBJ whole genome shotgun (WGS) entry which is preliminary data.</text>
</comment>
<feature type="transmembrane region" description="Helical" evidence="1">
    <location>
        <begin position="25"/>
        <end position="51"/>
    </location>
</feature>
<dbReference type="EMBL" id="JACWEZ010000002">
    <property type="protein sequence ID" value="MBD1221841.1"/>
    <property type="molecule type" value="Genomic_DNA"/>
</dbReference>